<dbReference type="PANTHER" id="PTHR42866">
    <property type="entry name" value="3-DEOXY-MANNO-OCTULOSONATE CYTIDYLYLTRANSFERASE"/>
    <property type="match status" value="1"/>
</dbReference>
<accession>A0A378TWV7</accession>
<dbReference type="GO" id="GO:0016020">
    <property type="term" value="C:membrane"/>
    <property type="evidence" value="ECO:0007669"/>
    <property type="project" value="UniProtKB-SubCell"/>
</dbReference>
<dbReference type="InterPro" id="IPR004528">
    <property type="entry name" value="KdsB"/>
</dbReference>
<evidence type="ECO:0000256" key="5">
    <source>
        <dbReference type="HAMAP-Rule" id="MF_00057"/>
    </source>
</evidence>
<name>A0A378TWV7_NEIEL</name>
<evidence type="ECO:0000256" key="3">
    <source>
        <dbReference type="ARBA" id="ARBA00022695"/>
    </source>
</evidence>
<dbReference type="CDD" id="cd02517">
    <property type="entry name" value="CMP-KDO-Synthetase"/>
    <property type="match status" value="1"/>
</dbReference>
<keyword evidence="5" id="KW-0963">Cytoplasm</keyword>
<dbReference type="EMBL" id="UGQW01000002">
    <property type="protein sequence ID" value="STZ67386.1"/>
    <property type="molecule type" value="Genomic_DNA"/>
</dbReference>
<comment type="catalytic activity">
    <reaction evidence="5">
        <text>3-deoxy-alpha-D-manno-oct-2-ulosonate + CTP = CMP-3-deoxy-beta-D-manno-octulosonate + diphosphate</text>
        <dbReference type="Rhea" id="RHEA:23448"/>
        <dbReference type="ChEBI" id="CHEBI:33019"/>
        <dbReference type="ChEBI" id="CHEBI:37563"/>
        <dbReference type="ChEBI" id="CHEBI:85986"/>
        <dbReference type="ChEBI" id="CHEBI:85987"/>
        <dbReference type="EC" id="2.7.7.38"/>
    </reaction>
</comment>
<dbReference type="Proteomes" id="UP000254927">
    <property type="component" value="Unassembled WGS sequence"/>
</dbReference>
<dbReference type="InterPro" id="IPR003329">
    <property type="entry name" value="Cytidylyl_trans"/>
</dbReference>
<evidence type="ECO:0000256" key="4">
    <source>
        <dbReference type="ARBA" id="ARBA00022985"/>
    </source>
</evidence>
<comment type="pathway">
    <text evidence="5">Nucleotide-sugar biosynthesis; CMP-3-deoxy-D-manno-octulosonate biosynthesis; CMP-3-deoxy-D-manno-octulosonate from 3-deoxy-D-manno-octulosonate and CTP: step 1/1.</text>
</comment>
<dbReference type="GO" id="GO:0033468">
    <property type="term" value="P:CMP-keto-3-deoxy-D-manno-octulosonic acid biosynthetic process"/>
    <property type="evidence" value="ECO:0007669"/>
    <property type="project" value="UniProtKB-UniRule"/>
</dbReference>
<dbReference type="SUPFAM" id="SSF53448">
    <property type="entry name" value="Nucleotide-diphospho-sugar transferases"/>
    <property type="match status" value="1"/>
</dbReference>
<dbReference type="PANTHER" id="PTHR42866:SF2">
    <property type="entry name" value="3-DEOXY-MANNO-OCTULOSONATE CYTIDYLYLTRANSFERASE, MITOCHONDRIAL"/>
    <property type="match status" value="1"/>
</dbReference>
<evidence type="ECO:0000313" key="7">
    <source>
        <dbReference type="Proteomes" id="UP000254927"/>
    </source>
</evidence>
<dbReference type="Gene3D" id="3.90.550.10">
    <property type="entry name" value="Spore Coat Polysaccharide Biosynthesis Protein SpsA, Chain A"/>
    <property type="match status" value="1"/>
</dbReference>
<evidence type="ECO:0000256" key="1">
    <source>
        <dbReference type="ARBA" id="ARBA00004370"/>
    </source>
</evidence>
<dbReference type="GO" id="GO:0009103">
    <property type="term" value="P:lipopolysaccharide biosynthetic process"/>
    <property type="evidence" value="ECO:0007669"/>
    <property type="project" value="UniProtKB-UniRule"/>
</dbReference>
<evidence type="ECO:0000313" key="6">
    <source>
        <dbReference type="EMBL" id="STZ67386.1"/>
    </source>
</evidence>
<proteinExistence type="inferred from homology"/>
<gene>
    <name evidence="5 6" type="primary">kdsB</name>
    <name evidence="6" type="ORF">NCTC10660_00863</name>
</gene>
<keyword evidence="3 5" id="KW-0548">Nucleotidyltransferase</keyword>
<comment type="similarity">
    <text evidence="5">Belongs to the KdsB family.</text>
</comment>
<dbReference type="NCBIfam" id="TIGR00466">
    <property type="entry name" value="kdsB"/>
    <property type="match status" value="1"/>
</dbReference>
<reference evidence="6 7" key="1">
    <citation type="submission" date="2018-06" db="EMBL/GenBank/DDBJ databases">
        <authorList>
            <consortium name="Pathogen Informatics"/>
            <person name="Doyle S."/>
        </authorList>
    </citation>
    <scope>NUCLEOTIDE SEQUENCE [LARGE SCALE GENOMIC DNA]</scope>
    <source>
        <strain evidence="6 7">NCTC10660</strain>
    </source>
</reference>
<dbReference type="GeneID" id="93351861"/>
<protein>
    <recommendedName>
        <fullName evidence="5">3-deoxy-manno-octulosonate cytidylyltransferase</fullName>
        <ecNumber evidence="5">2.7.7.38</ecNumber>
    </recommendedName>
    <alternativeName>
        <fullName evidence="5">CMP-2-keto-3-deoxyoctulosonic acid synthase</fullName>
        <shortName evidence="5">CKS</shortName>
        <shortName evidence="5">CMP-KDO synthase</shortName>
    </alternativeName>
</protein>
<dbReference type="NCBIfam" id="NF003952">
    <property type="entry name" value="PRK05450.1-5"/>
    <property type="match status" value="1"/>
</dbReference>
<dbReference type="Pfam" id="PF02348">
    <property type="entry name" value="CTP_transf_3"/>
    <property type="match status" value="1"/>
</dbReference>
<sequence length="256" mass="28307">MTEFVVLIPARLDSSRLPGKALADIHGKPMVVRVAEQAAKSKAAHVVVATDHPDIQTACQAHGVEVVMTSNRHESGTTRLAEAAAALKLPQHLVVVNVQGDEPLIAPELIDRTAEVLVENNVQMATAAHELHDFDEFMNPNIVKVVLDKNRNAIYFSRAPIPYPRDAMRAEKRELPAETTVLRHIGIYAYRAGFLQRYAEMSVSPLETIESLEQLRVLWHGYPIAVETAKEAPAAGVDTQEDLERVRVVFQTEQNG</sequence>
<comment type="function">
    <text evidence="5">Activates KDO (a required 8-carbon sugar) for incorporation into bacterial lipopolysaccharide in Gram-negative bacteria.</text>
</comment>
<dbReference type="GO" id="GO:0005829">
    <property type="term" value="C:cytosol"/>
    <property type="evidence" value="ECO:0007669"/>
    <property type="project" value="TreeGrafter"/>
</dbReference>
<dbReference type="AlphaFoldDB" id="A0A378TWV7"/>
<keyword evidence="4 5" id="KW-0448">Lipopolysaccharide biosynthesis</keyword>
<evidence type="ECO:0000256" key="2">
    <source>
        <dbReference type="ARBA" id="ARBA00022679"/>
    </source>
</evidence>
<comment type="subcellular location">
    <subcellularLocation>
        <location evidence="5">Cytoplasm</location>
    </subcellularLocation>
    <subcellularLocation>
        <location evidence="1">Membrane</location>
    </subcellularLocation>
</comment>
<dbReference type="RefSeq" id="WP_074895764.1">
    <property type="nucleotide sequence ID" value="NZ_CP031252.1"/>
</dbReference>
<dbReference type="FunFam" id="3.90.550.10:FF:000011">
    <property type="entry name" value="3-deoxy-manno-octulosonate cytidylyltransferase"/>
    <property type="match status" value="1"/>
</dbReference>
<organism evidence="6 7">
    <name type="scientific">Neisseria elongata</name>
    <dbReference type="NCBI Taxonomy" id="495"/>
    <lineage>
        <taxon>Bacteria</taxon>
        <taxon>Pseudomonadati</taxon>
        <taxon>Pseudomonadota</taxon>
        <taxon>Betaproteobacteria</taxon>
        <taxon>Neisseriales</taxon>
        <taxon>Neisseriaceae</taxon>
        <taxon>Neisseria</taxon>
    </lineage>
</organism>
<dbReference type="HAMAP" id="MF_00057">
    <property type="entry name" value="KdsB"/>
    <property type="match status" value="1"/>
</dbReference>
<dbReference type="NCBIfam" id="NF009905">
    <property type="entry name" value="PRK13368.1"/>
    <property type="match status" value="1"/>
</dbReference>
<dbReference type="EC" id="2.7.7.38" evidence="5"/>
<dbReference type="InterPro" id="IPR029044">
    <property type="entry name" value="Nucleotide-diphossugar_trans"/>
</dbReference>
<dbReference type="GO" id="GO:0008690">
    <property type="term" value="F:3-deoxy-manno-octulosonate cytidylyltransferase activity"/>
    <property type="evidence" value="ECO:0007669"/>
    <property type="project" value="UniProtKB-UniRule"/>
</dbReference>
<keyword evidence="2 5" id="KW-0808">Transferase</keyword>
<dbReference type="UniPathway" id="UPA00358">
    <property type="reaction ID" value="UER00476"/>
</dbReference>